<evidence type="ECO:0008006" key="3">
    <source>
        <dbReference type="Google" id="ProtNLM"/>
    </source>
</evidence>
<dbReference type="AlphaFoldDB" id="D1CBM0"/>
<keyword evidence="2" id="KW-1185">Reference proteome</keyword>
<protein>
    <recommendedName>
        <fullName evidence="3">DUF951 domain-containing protein</fullName>
    </recommendedName>
</protein>
<proteinExistence type="predicted"/>
<dbReference type="PANTHER" id="PTHR38455">
    <property type="entry name" value="HYPOTHETICAL CYTOSOLIC PROTEIN"/>
    <property type="match status" value="1"/>
</dbReference>
<accession>D1CBM0</accession>
<dbReference type="PIRSF" id="PIRSF037263">
    <property type="entry name" value="DUF951_bac"/>
    <property type="match status" value="1"/>
</dbReference>
<dbReference type="EMBL" id="CP001825">
    <property type="protein sequence ID" value="ACZ42185.1"/>
    <property type="molecule type" value="Genomic_DNA"/>
</dbReference>
<dbReference type="STRING" id="525904.Tter_1277"/>
<dbReference type="Pfam" id="PF06107">
    <property type="entry name" value="DUF951"/>
    <property type="match status" value="1"/>
</dbReference>
<evidence type="ECO:0000313" key="1">
    <source>
        <dbReference type="EMBL" id="ACZ42185.1"/>
    </source>
</evidence>
<dbReference type="eggNOG" id="COG4481">
    <property type="taxonomic scope" value="Bacteria"/>
</dbReference>
<evidence type="ECO:0000313" key="2">
    <source>
        <dbReference type="Proteomes" id="UP000000323"/>
    </source>
</evidence>
<dbReference type="HOGENOM" id="CLU_180138_1_1_0"/>
<name>D1CBM0_THET1</name>
<dbReference type="Proteomes" id="UP000000323">
    <property type="component" value="Chromosome 1"/>
</dbReference>
<dbReference type="KEGG" id="ttr:Tter_1277"/>
<dbReference type="OrthoDB" id="9802710at2"/>
<organism evidence="1 2">
    <name type="scientific">Thermobaculum terrenum (strain ATCC BAA-798 / CCMEE 7001 / YNP1)</name>
    <dbReference type="NCBI Taxonomy" id="525904"/>
    <lineage>
        <taxon>Bacteria</taxon>
        <taxon>Bacillati</taxon>
        <taxon>Chloroflexota</taxon>
        <taxon>Chloroflexia</taxon>
        <taxon>Candidatus Thermobaculales</taxon>
        <taxon>Candidatus Thermobaculaceae</taxon>
        <taxon>Thermobaculum</taxon>
    </lineage>
</organism>
<sequence length="70" mass="7943">MPKPIDFEIGDILELRKPHPCGGHTWTVIRLGADIGIRCHECGRKVLMPRSELEKRVKKRIPAPSVEETT</sequence>
<reference evidence="2" key="1">
    <citation type="journal article" date="2010" name="Stand. Genomic Sci.">
        <title>Complete genome sequence of 'Thermobaculum terrenum' type strain (YNP1).</title>
        <authorList>
            <person name="Kiss H."/>
            <person name="Cleland D."/>
            <person name="Lapidus A."/>
            <person name="Lucas S."/>
            <person name="Glavina Del Rio T."/>
            <person name="Nolan M."/>
            <person name="Tice H."/>
            <person name="Han C."/>
            <person name="Goodwin L."/>
            <person name="Pitluck S."/>
            <person name="Liolios K."/>
            <person name="Ivanova N."/>
            <person name="Mavromatis K."/>
            <person name="Ovchinnikova G."/>
            <person name="Pati A."/>
            <person name="Chen A."/>
            <person name="Palaniappan K."/>
            <person name="Land M."/>
            <person name="Hauser L."/>
            <person name="Chang Y."/>
            <person name="Jeffries C."/>
            <person name="Lu M."/>
            <person name="Brettin T."/>
            <person name="Detter J."/>
            <person name="Goker M."/>
            <person name="Tindall B."/>
            <person name="Beck B."/>
            <person name="McDermott T."/>
            <person name="Woyke T."/>
            <person name="Bristow J."/>
            <person name="Eisen J."/>
            <person name="Markowitz V."/>
            <person name="Hugenholtz P."/>
            <person name="Kyrpides N."/>
            <person name="Klenk H."/>
            <person name="Cheng J."/>
        </authorList>
    </citation>
    <scope>NUCLEOTIDE SEQUENCE [LARGE SCALE GENOMIC DNA]</scope>
    <source>
        <strain evidence="2">ATCC BAA-798 / YNP1</strain>
    </source>
</reference>
<gene>
    <name evidence="1" type="ordered locus">Tter_1277</name>
</gene>
<dbReference type="RefSeq" id="WP_012875220.1">
    <property type="nucleotide sequence ID" value="NC_013525.1"/>
</dbReference>
<dbReference type="PANTHER" id="PTHR38455:SF1">
    <property type="entry name" value="DUF951 DOMAIN-CONTAINING PROTEIN"/>
    <property type="match status" value="1"/>
</dbReference>
<dbReference type="InterPro" id="IPR009296">
    <property type="entry name" value="DUF951"/>
</dbReference>